<dbReference type="SUPFAM" id="SSF47323">
    <property type="entry name" value="Anticodon-binding domain of a subclass of class I aminoacyl-tRNA synthetases"/>
    <property type="match status" value="1"/>
</dbReference>
<evidence type="ECO:0000313" key="5">
    <source>
        <dbReference type="EMBL" id="MCY1079125.1"/>
    </source>
</evidence>
<evidence type="ECO:0000256" key="4">
    <source>
        <dbReference type="ARBA" id="ARBA00023146"/>
    </source>
</evidence>
<evidence type="ECO:0008006" key="7">
    <source>
        <dbReference type="Google" id="ProtNLM"/>
    </source>
</evidence>
<reference evidence="5 6" key="1">
    <citation type="submission" date="2022-11" db="EMBL/GenBank/DDBJ databases">
        <title>Minimal conservation of predation-associated metabolite biosynthetic gene clusters underscores biosynthetic potential of Myxococcota including descriptions for ten novel species: Archangium lansinium sp. nov., Myxococcus landrumus sp. nov., Nannocystis bai.</title>
        <authorList>
            <person name="Ahearne A."/>
            <person name="Stevens C."/>
            <person name="Phillips K."/>
        </authorList>
    </citation>
    <scope>NUCLEOTIDE SEQUENCE [LARGE SCALE GENOMIC DNA]</scope>
    <source>
        <strain evidence="5 6">MIWBW</strain>
    </source>
</reference>
<keyword evidence="3" id="KW-0067">ATP-binding</keyword>
<evidence type="ECO:0000256" key="2">
    <source>
        <dbReference type="ARBA" id="ARBA00022741"/>
    </source>
</evidence>
<evidence type="ECO:0000256" key="3">
    <source>
        <dbReference type="ARBA" id="ARBA00022840"/>
    </source>
</evidence>
<dbReference type="Gene3D" id="1.10.730.10">
    <property type="entry name" value="Isoleucyl-tRNA Synthetase, Domain 1"/>
    <property type="match status" value="1"/>
</dbReference>
<evidence type="ECO:0000313" key="6">
    <source>
        <dbReference type="Proteomes" id="UP001207654"/>
    </source>
</evidence>
<keyword evidence="2" id="KW-0547">Nucleotide-binding</keyword>
<organism evidence="5 6">
    <name type="scientific">Archangium lansingense</name>
    <dbReference type="NCBI Taxonomy" id="2995310"/>
    <lineage>
        <taxon>Bacteria</taxon>
        <taxon>Pseudomonadati</taxon>
        <taxon>Myxococcota</taxon>
        <taxon>Myxococcia</taxon>
        <taxon>Myxococcales</taxon>
        <taxon>Cystobacterineae</taxon>
        <taxon>Archangiaceae</taxon>
        <taxon>Archangium</taxon>
    </lineage>
</organism>
<dbReference type="InterPro" id="IPR009080">
    <property type="entry name" value="tRNAsynth_Ia_anticodon-bd"/>
</dbReference>
<sequence>MSGGLGALLSPVVPHVTEKLFAQLNAPPLTFEALATARYPLLDRDRPVGTPEPLLPRLEEARVSAIVVA</sequence>
<dbReference type="Proteomes" id="UP001207654">
    <property type="component" value="Unassembled WGS sequence"/>
</dbReference>
<protein>
    <recommendedName>
        <fullName evidence="7">Methionyl-tRNA synthetase</fullName>
    </recommendedName>
</protein>
<name>A0ABT4ABR9_9BACT</name>
<keyword evidence="1" id="KW-0436">Ligase</keyword>
<dbReference type="EMBL" id="JAPNKA010000001">
    <property type="protein sequence ID" value="MCY1079125.1"/>
    <property type="molecule type" value="Genomic_DNA"/>
</dbReference>
<proteinExistence type="predicted"/>
<keyword evidence="6" id="KW-1185">Reference proteome</keyword>
<accession>A0ABT4ABR9</accession>
<keyword evidence="4" id="KW-0030">Aminoacyl-tRNA synthetase</keyword>
<gene>
    <name evidence="5" type="ORF">OV287_32155</name>
</gene>
<evidence type="ECO:0000256" key="1">
    <source>
        <dbReference type="ARBA" id="ARBA00022598"/>
    </source>
</evidence>
<comment type="caution">
    <text evidence="5">The sequence shown here is derived from an EMBL/GenBank/DDBJ whole genome shotgun (WGS) entry which is preliminary data.</text>
</comment>